<sequence>MGNNQNETIGETTMVLRIYATRQASLFGNQVRATDIHRYGDFYVAAVPRALSGDFEIIATVDNGSFTIEQNKAFISYDDMTDLLENAAHH</sequence>
<name>A0A8S5UGB2_9CAUD</name>
<proteinExistence type="predicted"/>
<organism evidence="1">
    <name type="scientific">Myoviridae sp. ctshb19</name>
    <dbReference type="NCBI Taxonomy" id="2825194"/>
    <lineage>
        <taxon>Viruses</taxon>
        <taxon>Duplodnaviria</taxon>
        <taxon>Heunggongvirae</taxon>
        <taxon>Uroviricota</taxon>
        <taxon>Caudoviricetes</taxon>
    </lineage>
</organism>
<protein>
    <submittedName>
        <fullName evidence="1">Uncharacterized protein</fullName>
    </submittedName>
</protein>
<reference evidence="1" key="1">
    <citation type="journal article" date="2021" name="Proc. Natl. Acad. Sci. U.S.A.">
        <title>A Catalog of Tens of Thousands of Viruses from Human Metagenomes Reveals Hidden Associations with Chronic Diseases.</title>
        <authorList>
            <person name="Tisza M.J."/>
            <person name="Buck C.B."/>
        </authorList>
    </citation>
    <scope>NUCLEOTIDE SEQUENCE</scope>
    <source>
        <strain evidence="1">Ctshb19</strain>
    </source>
</reference>
<evidence type="ECO:0000313" key="1">
    <source>
        <dbReference type="EMBL" id="DAF93468.1"/>
    </source>
</evidence>
<accession>A0A8S5UGB2</accession>
<dbReference type="EMBL" id="BK016086">
    <property type="protein sequence ID" value="DAF93468.1"/>
    <property type="molecule type" value="Genomic_DNA"/>
</dbReference>